<dbReference type="Pfam" id="PF02129">
    <property type="entry name" value="Peptidase_S15"/>
    <property type="match status" value="1"/>
</dbReference>
<sequence length="65" mass="7581">MDTMQVLVEKNVPCPMRDGTILRADIYRPNDAEKYSVLLTRLPYNKDLPRYVHRFVDPIRFAGNG</sequence>
<dbReference type="KEGG" id="eff:skT53_04940"/>
<name>A0A7I8D935_9BACL</name>
<dbReference type="InterPro" id="IPR000383">
    <property type="entry name" value="Xaa-Pro-like_dom"/>
</dbReference>
<keyword evidence="3" id="KW-1185">Reference proteome</keyword>
<organism evidence="2 3">
    <name type="scientific">Effusibacillus dendaii</name>
    <dbReference type="NCBI Taxonomy" id="2743772"/>
    <lineage>
        <taxon>Bacteria</taxon>
        <taxon>Bacillati</taxon>
        <taxon>Bacillota</taxon>
        <taxon>Bacilli</taxon>
        <taxon>Bacillales</taxon>
        <taxon>Alicyclobacillaceae</taxon>
        <taxon>Effusibacillus</taxon>
    </lineage>
</organism>
<protein>
    <recommendedName>
        <fullName evidence="1">Xaa-Pro dipeptidyl-peptidase-like domain-containing protein</fullName>
    </recommendedName>
</protein>
<gene>
    <name evidence="2" type="ORF">skT53_04940</name>
</gene>
<evidence type="ECO:0000313" key="3">
    <source>
        <dbReference type="Proteomes" id="UP000593802"/>
    </source>
</evidence>
<dbReference type="EMBL" id="AP023366">
    <property type="protein sequence ID" value="BCJ85509.1"/>
    <property type="molecule type" value="Genomic_DNA"/>
</dbReference>
<dbReference type="Proteomes" id="UP000593802">
    <property type="component" value="Chromosome"/>
</dbReference>
<reference evidence="2 3" key="1">
    <citation type="submission" date="2020-08" db="EMBL/GenBank/DDBJ databases">
        <title>Complete Genome Sequence of Effusibacillus dendaii Strain skT53, Isolated from Farmland soil.</title>
        <authorList>
            <person name="Konishi T."/>
            <person name="Kawasaki H."/>
        </authorList>
    </citation>
    <scope>NUCLEOTIDE SEQUENCE [LARGE SCALE GENOMIC DNA]</scope>
    <source>
        <strain evidence="3">skT53</strain>
    </source>
</reference>
<proteinExistence type="predicted"/>
<feature type="domain" description="Xaa-Pro dipeptidyl-peptidase-like" evidence="1">
    <location>
        <begin position="18"/>
        <end position="48"/>
    </location>
</feature>
<dbReference type="InterPro" id="IPR029058">
    <property type="entry name" value="AB_hydrolase_fold"/>
</dbReference>
<accession>A0A7I8D935</accession>
<dbReference type="AlphaFoldDB" id="A0A7I8D935"/>
<evidence type="ECO:0000313" key="2">
    <source>
        <dbReference type="EMBL" id="BCJ85509.1"/>
    </source>
</evidence>
<dbReference type="SUPFAM" id="SSF53474">
    <property type="entry name" value="alpha/beta-Hydrolases"/>
    <property type="match status" value="1"/>
</dbReference>
<dbReference type="Gene3D" id="3.40.50.1820">
    <property type="entry name" value="alpha/beta hydrolase"/>
    <property type="match status" value="1"/>
</dbReference>
<dbReference type="GO" id="GO:0016787">
    <property type="term" value="F:hydrolase activity"/>
    <property type="evidence" value="ECO:0007669"/>
    <property type="project" value="InterPro"/>
</dbReference>
<evidence type="ECO:0000259" key="1">
    <source>
        <dbReference type="Pfam" id="PF02129"/>
    </source>
</evidence>